<evidence type="ECO:0000313" key="3">
    <source>
        <dbReference type="EMBL" id="SDT58127.1"/>
    </source>
</evidence>
<organism evidence="3 4">
    <name type="scientific">Pseudarthrobacter equi</name>
    <dbReference type="NCBI Taxonomy" id="728066"/>
    <lineage>
        <taxon>Bacteria</taxon>
        <taxon>Bacillati</taxon>
        <taxon>Actinomycetota</taxon>
        <taxon>Actinomycetes</taxon>
        <taxon>Micrococcales</taxon>
        <taxon>Micrococcaceae</taxon>
        <taxon>Pseudarthrobacter</taxon>
    </lineage>
</organism>
<feature type="region of interest" description="Disordered" evidence="1">
    <location>
        <begin position="1"/>
        <end position="23"/>
    </location>
</feature>
<keyword evidence="2" id="KW-0812">Transmembrane</keyword>
<feature type="transmembrane region" description="Helical" evidence="2">
    <location>
        <begin position="39"/>
        <end position="60"/>
    </location>
</feature>
<sequence>MGDTHDNGGTRLAVTGGSDEHQPRALSPVARAFKAASPWIWRLCGGAFLLFALAMVVTIFGDYVDVRTVRCDVVSAAPSTSSGGTRGSASTAGVRLETSDCGPVHYSDGVSFENRDQIAASISPGAYEFDMGWSSRVLGVEMRQTIPTARGYRAYHDWIVDGAAFGSEEDARNAALAALRALDGPNHGALIVEYGTARFEAVGSASVGFVCHRNSDAGNADRWSVLWDFGAGAGSSSGTVEVPVANGTASVAARNVHTLDRTVAAVEEFFADPTATPPAPAWATGNMVERTRLTR</sequence>
<dbReference type="EMBL" id="LT629779">
    <property type="protein sequence ID" value="SDT58127.1"/>
    <property type="molecule type" value="Genomic_DNA"/>
</dbReference>
<dbReference type="OrthoDB" id="4945850at2"/>
<dbReference type="RefSeq" id="WP_157693500.1">
    <property type="nucleotide sequence ID" value="NZ_LT629779.1"/>
</dbReference>
<proteinExistence type="predicted"/>
<reference evidence="4" key="1">
    <citation type="submission" date="2016-10" db="EMBL/GenBank/DDBJ databases">
        <authorList>
            <person name="Varghese N."/>
            <person name="Submissions S."/>
        </authorList>
    </citation>
    <scope>NUCLEOTIDE SEQUENCE [LARGE SCALE GENOMIC DNA]</scope>
    <source>
        <strain evidence="4">IMMIB L-1606</strain>
    </source>
</reference>
<name>A0A1H2BJ71_9MICC</name>
<keyword evidence="2" id="KW-1133">Transmembrane helix</keyword>
<protein>
    <submittedName>
        <fullName evidence="3">Uncharacterized protein</fullName>
    </submittedName>
</protein>
<keyword evidence="2" id="KW-0472">Membrane</keyword>
<gene>
    <name evidence="3" type="ORF">SAMN04489743_3725</name>
</gene>
<keyword evidence="4" id="KW-1185">Reference proteome</keyword>
<evidence type="ECO:0000313" key="4">
    <source>
        <dbReference type="Proteomes" id="UP000198751"/>
    </source>
</evidence>
<accession>A0A1H2BJ71</accession>
<evidence type="ECO:0000256" key="2">
    <source>
        <dbReference type="SAM" id="Phobius"/>
    </source>
</evidence>
<dbReference type="Proteomes" id="UP000198751">
    <property type="component" value="Chromosome I"/>
</dbReference>
<dbReference type="AlphaFoldDB" id="A0A1H2BJ71"/>
<evidence type="ECO:0000256" key="1">
    <source>
        <dbReference type="SAM" id="MobiDB-lite"/>
    </source>
</evidence>